<dbReference type="GO" id="GO:0005737">
    <property type="term" value="C:cytoplasm"/>
    <property type="evidence" value="ECO:0007669"/>
    <property type="project" value="TreeGrafter"/>
</dbReference>
<reference evidence="2 3" key="1">
    <citation type="journal article" date="2014" name="Mol. Plant">
        <title>Chromosome Scale Genome Assembly and Transcriptome Profiling of Nannochloropsis gaditana in Nitrogen Depletion.</title>
        <authorList>
            <person name="Corteggiani Carpinelli E."/>
            <person name="Telatin A."/>
            <person name="Vitulo N."/>
            <person name="Forcato C."/>
            <person name="D'Angelo M."/>
            <person name="Schiavon R."/>
            <person name="Vezzi A."/>
            <person name="Giacometti G.M."/>
            <person name="Morosinotto T."/>
            <person name="Valle G."/>
        </authorList>
    </citation>
    <scope>NUCLEOTIDE SEQUENCE [LARGE SCALE GENOMIC DNA]</scope>
    <source>
        <strain evidence="2 3">B-31</strain>
    </source>
</reference>
<evidence type="ECO:0000313" key="3">
    <source>
        <dbReference type="Proteomes" id="UP000019335"/>
    </source>
</evidence>
<organism evidence="2 3">
    <name type="scientific">Nannochloropsis gaditana</name>
    <dbReference type="NCBI Taxonomy" id="72520"/>
    <lineage>
        <taxon>Eukaryota</taxon>
        <taxon>Sar</taxon>
        <taxon>Stramenopiles</taxon>
        <taxon>Ochrophyta</taxon>
        <taxon>Eustigmatophyceae</taxon>
        <taxon>Eustigmatales</taxon>
        <taxon>Monodopsidaceae</taxon>
        <taxon>Nannochloropsis</taxon>
    </lineage>
</organism>
<comment type="caution">
    <text evidence="2">The sequence shown here is derived from an EMBL/GenBank/DDBJ whole genome shotgun (WGS) entry which is preliminary data.</text>
</comment>
<keyword evidence="3" id="KW-1185">Reference proteome</keyword>
<accession>W7TWD4</accession>
<sequence length="355" mass="37567">MHLHRFTVNRISLRLTVACACCCVFANTSGTAVSAAFVAVGFSSSVSFRLAPSIVPSRNPPVLGIQSGSARAGKERRCHSATSMSAFAAGEDIEVGDGTLLHFVWVPEVRSTQDAMRTLLASSRRDSLSQKGVDALALSAGSQIQGRGTSGRAWMGGAGNMFLTVALPARTLSALTYPITLLPLRMGTLIAREIVRILPHPEAQARVQLKWPNDVLLDDGKVSGLLIEMDGTSSYYLVGIGVNVAQAPHVPSLGADRGRRAACLAQCGLEGRGGDTARDLSIAIAVSITTWLGGSQEDTADSVIADWEKLATWGKVYDLRDGGAVVPLALETDGRLRVRDLTSGATRLLTAEYLH</sequence>
<keyword evidence="2" id="KW-0436">Ligase</keyword>
<dbReference type="EMBL" id="AZIL01001175">
    <property type="protein sequence ID" value="EWM24649.1"/>
    <property type="molecule type" value="Genomic_DNA"/>
</dbReference>
<evidence type="ECO:0000259" key="1">
    <source>
        <dbReference type="PROSITE" id="PS51733"/>
    </source>
</evidence>
<dbReference type="GO" id="GO:0004077">
    <property type="term" value="F:biotin--[biotin carboxyl-carrier protein] ligase activity"/>
    <property type="evidence" value="ECO:0007669"/>
    <property type="project" value="TreeGrafter"/>
</dbReference>
<dbReference type="InterPro" id="IPR045864">
    <property type="entry name" value="aa-tRNA-synth_II/BPL/LPL"/>
</dbReference>
<name>W7TWD4_9STRA</name>
<dbReference type="AlphaFoldDB" id="W7TWD4"/>
<dbReference type="SUPFAM" id="SSF55681">
    <property type="entry name" value="Class II aaRS and biotin synthetases"/>
    <property type="match status" value="1"/>
</dbReference>
<dbReference type="Gene3D" id="3.30.930.10">
    <property type="entry name" value="Bira Bifunctional Protein, Domain 2"/>
    <property type="match status" value="1"/>
</dbReference>
<feature type="domain" description="BPL/LPL catalytic" evidence="1">
    <location>
        <begin position="103"/>
        <end position="296"/>
    </location>
</feature>
<dbReference type="Proteomes" id="UP000019335">
    <property type="component" value="Chromosome 13"/>
</dbReference>
<gene>
    <name evidence="2" type="ORF">Naga_100055g16</name>
</gene>
<dbReference type="PROSITE" id="PS51733">
    <property type="entry name" value="BPL_LPL_CATALYTIC"/>
    <property type="match status" value="1"/>
</dbReference>
<dbReference type="Pfam" id="PF03099">
    <property type="entry name" value="BPL_LplA_LipB"/>
    <property type="match status" value="1"/>
</dbReference>
<protein>
    <submittedName>
        <fullName evidence="2">Biotin lipoate protein ligase-like protein</fullName>
    </submittedName>
</protein>
<evidence type="ECO:0000313" key="2">
    <source>
        <dbReference type="EMBL" id="EWM24649.1"/>
    </source>
</evidence>
<dbReference type="PANTHER" id="PTHR12835:SF5">
    <property type="entry name" value="BIOTIN--PROTEIN LIGASE"/>
    <property type="match status" value="1"/>
</dbReference>
<dbReference type="InterPro" id="IPR004143">
    <property type="entry name" value="BPL_LPL_catalytic"/>
</dbReference>
<dbReference type="PANTHER" id="PTHR12835">
    <property type="entry name" value="BIOTIN PROTEIN LIGASE"/>
    <property type="match status" value="1"/>
</dbReference>
<proteinExistence type="predicted"/>
<dbReference type="OrthoDB" id="10250105at2759"/>